<protein>
    <submittedName>
        <fullName evidence="1">Uncharacterized protein</fullName>
    </submittedName>
</protein>
<sequence>MLEFKVNKFITLKLENEETDIYVNGVLFKQCKYVLLRKKIDELESLNEIGSVDELAETSVDDTAKNLDHLDHSLKNLFEKEKLEGFEIPPHVRFWVHCSVRHEAVWLNAET</sequence>
<proteinExistence type="predicted"/>
<dbReference type="EMBL" id="LAZR01002402">
    <property type="protein sequence ID" value="KKN30486.1"/>
    <property type="molecule type" value="Genomic_DNA"/>
</dbReference>
<accession>A0A0F9RZZ2</accession>
<name>A0A0F9RZZ2_9ZZZZ</name>
<dbReference type="AlphaFoldDB" id="A0A0F9RZZ2"/>
<organism evidence="1">
    <name type="scientific">marine sediment metagenome</name>
    <dbReference type="NCBI Taxonomy" id="412755"/>
    <lineage>
        <taxon>unclassified sequences</taxon>
        <taxon>metagenomes</taxon>
        <taxon>ecological metagenomes</taxon>
    </lineage>
</organism>
<reference evidence="1" key="1">
    <citation type="journal article" date="2015" name="Nature">
        <title>Complex archaea that bridge the gap between prokaryotes and eukaryotes.</title>
        <authorList>
            <person name="Spang A."/>
            <person name="Saw J.H."/>
            <person name="Jorgensen S.L."/>
            <person name="Zaremba-Niedzwiedzka K."/>
            <person name="Martijn J."/>
            <person name="Lind A.E."/>
            <person name="van Eijk R."/>
            <person name="Schleper C."/>
            <person name="Guy L."/>
            <person name="Ettema T.J."/>
        </authorList>
    </citation>
    <scope>NUCLEOTIDE SEQUENCE</scope>
</reference>
<evidence type="ECO:0000313" key="1">
    <source>
        <dbReference type="EMBL" id="KKN30486.1"/>
    </source>
</evidence>
<gene>
    <name evidence="1" type="ORF">LCGC14_0833680</name>
</gene>
<comment type="caution">
    <text evidence="1">The sequence shown here is derived from an EMBL/GenBank/DDBJ whole genome shotgun (WGS) entry which is preliminary data.</text>
</comment>